<reference evidence="3 4" key="1">
    <citation type="submission" date="2018-02" db="EMBL/GenBank/DDBJ databases">
        <authorList>
            <person name="Moore K."/>
            <person name="Momper L."/>
        </authorList>
    </citation>
    <scope>NUCLEOTIDE SEQUENCE [LARGE SCALE GENOMIC DNA]</scope>
    <source>
        <strain evidence="3 4">CCALA 015</strain>
    </source>
</reference>
<dbReference type="EMBL" id="PVWP01000014">
    <property type="protein sequence ID" value="PSB35915.1"/>
    <property type="molecule type" value="Genomic_DNA"/>
</dbReference>
<comment type="caution">
    <text evidence="3">The sequence shown here is derived from an EMBL/GenBank/DDBJ whole genome shotgun (WGS) entry which is preliminary data.</text>
</comment>
<accession>A0ABX5F433</accession>
<organism evidence="3 4">
    <name type="scientific">Aphanothece cf. minutissima CCALA 015</name>
    <dbReference type="NCBI Taxonomy" id="2107695"/>
    <lineage>
        <taxon>Bacteria</taxon>
        <taxon>Bacillati</taxon>
        <taxon>Cyanobacteriota</taxon>
        <taxon>Cyanophyceae</taxon>
        <taxon>Oscillatoriophycideae</taxon>
        <taxon>Chroococcales</taxon>
        <taxon>Aphanothecaceae</taxon>
        <taxon>Aphanothece</taxon>
    </lineage>
</organism>
<keyword evidence="3" id="KW-0503">Monooxygenase</keyword>
<feature type="domain" description="FAD-binding" evidence="2">
    <location>
        <begin position="9"/>
        <end position="343"/>
    </location>
</feature>
<keyword evidence="1" id="KW-0560">Oxidoreductase</keyword>
<evidence type="ECO:0000256" key="1">
    <source>
        <dbReference type="ARBA" id="ARBA00023002"/>
    </source>
</evidence>
<dbReference type="SUPFAM" id="SSF51905">
    <property type="entry name" value="FAD/NAD(P)-binding domain"/>
    <property type="match status" value="1"/>
</dbReference>
<dbReference type="Gene3D" id="3.50.50.60">
    <property type="entry name" value="FAD/NAD(P)-binding domain"/>
    <property type="match status" value="2"/>
</dbReference>
<dbReference type="InterPro" id="IPR036188">
    <property type="entry name" value="FAD/NAD-bd_sf"/>
</dbReference>
<dbReference type="Pfam" id="PF01494">
    <property type="entry name" value="FAD_binding_3"/>
    <property type="match status" value="1"/>
</dbReference>
<dbReference type="InterPro" id="IPR002938">
    <property type="entry name" value="FAD-bd"/>
</dbReference>
<protein>
    <submittedName>
        <fullName evidence="3">Monooxygenase</fullName>
    </submittedName>
</protein>
<keyword evidence="4" id="KW-1185">Reference proteome</keyword>
<sequence length="421" mass="44176">MSTSAAPTARVLVVGAGPAGASLALLLARRGLPVDLIDASAAGRGGRPFRGEGLMPSGLAALDAMGLEPLPAAVRRRPLTAWSFFLDGQALFEAAEPMGSSVPCTLIDQDSLIAELLEQAGRLPGFRFHPGQAASDLLLRDGRVAGVRLTDGTALEAALVVACDGRDSLLRRRGGLALESAPSPLDVLWFRLEGPGADAVLEWLAGRFVTVVGASGSYALFPSARGGVQLGWAIAPEPPPAPTPAGPAGWAELWATDAPEALAKRLRELPAAAVQGPVRLPVRVGLCPHWQRPGLLLLGDAAHPMSPLRAQGINMALRDALVAARHLGPALRDGEPGAIDTAAAAVVAERQPEIRRIQALQEQEARRADLLRRRHRLRGVLARTARWSGPLLARRWQASQRLLRDGSAAITRDPGAAAMIG</sequence>
<dbReference type="PRINTS" id="PR00420">
    <property type="entry name" value="RNGMNOXGNASE"/>
</dbReference>
<name>A0ABX5F433_9CHRO</name>
<proteinExistence type="predicted"/>
<dbReference type="GO" id="GO:0004497">
    <property type="term" value="F:monooxygenase activity"/>
    <property type="evidence" value="ECO:0007669"/>
    <property type="project" value="UniProtKB-KW"/>
</dbReference>
<gene>
    <name evidence="3" type="ORF">C7B81_15745</name>
</gene>
<dbReference type="Proteomes" id="UP000238218">
    <property type="component" value="Unassembled WGS sequence"/>
</dbReference>
<dbReference type="InterPro" id="IPR050631">
    <property type="entry name" value="PheA/TfdB_FAD_monoxygenase"/>
</dbReference>
<reference evidence="3 4" key="2">
    <citation type="submission" date="2018-03" db="EMBL/GenBank/DDBJ databases">
        <title>The ancient ancestry and fast evolution of plastids.</title>
        <authorList>
            <person name="Moore K.R."/>
            <person name="Magnabosco C."/>
            <person name="Momper L."/>
            <person name="Gold D.A."/>
            <person name="Bosak T."/>
            <person name="Fournier G.P."/>
        </authorList>
    </citation>
    <scope>NUCLEOTIDE SEQUENCE [LARGE SCALE GENOMIC DNA]</scope>
    <source>
        <strain evidence="3 4">CCALA 015</strain>
    </source>
</reference>
<evidence type="ECO:0000259" key="2">
    <source>
        <dbReference type="Pfam" id="PF01494"/>
    </source>
</evidence>
<dbReference type="PANTHER" id="PTHR43476">
    <property type="entry name" value="3-(3-HYDROXY-PHENYL)PROPIONATE/3-HYDROXYCINNAMIC ACID HYDROXYLASE"/>
    <property type="match status" value="1"/>
</dbReference>
<dbReference type="PANTHER" id="PTHR43476:SF5">
    <property type="entry name" value="FAD-DEPENDENT MONOOXYGENASE"/>
    <property type="match status" value="1"/>
</dbReference>
<evidence type="ECO:0000313" key="3">
    <source>
        <dbReference type="EMBL" id="PSB35915.1"/>
    </source>
</evidence>
<evidence type="ECO:0000313" key="4">
    <source>
        <dbReference type="Proteomes" id="UP000238218"/>
    </source>
</evidence>